<proteinExistence type="predicted"/>
<dbReference type="SUPFAM" id="SSF55961">
    <property type="entry name" value="Bet v1-like"/>
    <property type="match status" value="1"/>
</dbReference>
<sequence length="186" mass="20990">MNMNPERFVVSRIIAATPAEVFAVLVEPSRHRDTEPGDWVRDAVDAAPITGRGQVFAMNMYLTEAGGDYVTYNLVNVFDRDRAIGWLPGQLDTAGNHVAGGWWWRYDLVPRGSTPTSLSPTTGVPLRRVFATRSAGCLRFRRPTWPRRYRRWSAWSAVEPRSTIAAHCLRRKAIELMSRCVEANDA</sequence>
<dbReference type="EMBL" id="AP023343">
    <property type="protein sequence ID" value="BCI88047.1"/>
    <property type="molecule type" value="Genomic_DNA"/>
</dbReference>
<gene>
    <name evidence="1" type="ORF">NIIDMKKI_32530</name>
</gene>
<organism evidence="1 2">
    <name type="scientific">Mycobacterium kansasii</name>
    <dbReference type="NCBI Taxonomy" id="1768"/>
    <lineage>
        <taxon>Bacteria</taxon>
        <taxon>Bacillati</taxon>
        <taxon>Actinomycetota</taxon>
        <taxon>Actinomycetes</taxon>
        <taxon>Mycobacteriales</taxon>
        <taxon>Mycobacteriaceae</taxon>
        <taxon>Mycobacterium</taxon>
    </lineage>
</organism>
<name>A0A7G1IAS4_MYCKA</name>
<evidence type="ECO:0000313" key="2">
    <source>
        <dbReference type="Proteomes" id="UP000516380"/>
    </source>
</evidence>
<dbReference type="Gene3D" id="3.30.530.20">
    <property type="match status" value="1"/>
</dbReference>
<reference evidence="1 2" key="1">
    <citation type="submission" date="2020-07" db="EMBL/GenBank/DDBJ databases">
        <title>Mycobacterium kansasii (former subtype) with zoonotic potential isolated from diseased indoor pet cat, Japan.</title>
        <authorList>
            <person name="Fukano H."/>
            <person name="Terazono T."/>
            <person name="Hoshino Y."/>
        </authorList>
    </citation>
    <scope>NUCLEOTIDE SEQUENCE [LARGE SCALE GENOMIC DNA]</scope>
    <source>
        <strain evidence="1 2">Kuro-I</strain>
    </source>
</reference>
<evidence type="ECO:0008006" key="3">
    <source>
        <dbReference type="Google" id="ProtNLM"/>
    </source>
</evidence>
<dbReference type="AlphaFoldDB" id="A0A7G1IAS4"/>
<evidence type="ECO:0000313" key="1">
    <source>
        <dbReference type="EMBL" id="BCI88047.1"/>
    </source>
</evidence>
<dbReference type="InterPro" id="IPR023393">
    <property type="entry name" value="START-like_dom_sf"/>
</dbReference>
<keyword evidence="2" id="KW-1185">Reference proteome</keyword>
<protein>
    <recommendedName>
        <fullName evidence="3">Polyketide cyclase / dehydrase and lipid transport family protein</fullName>
    </recommendedName>
</protein>
<accession>A0A7G1IAS4</accession>
<dbReference type="Proteomes" id="UP000516380">
    <property type="component" value="Chromosome"/>
</dbReference>